<dbReference type="PRINTS" id="PR00081">
    <property type="entry name" value="GDHRDH"/>
</dbReference>
<evidence type="ECO:0000256" key="1">
    <source>
        <dbReference type="ARBA" id="ARBA00006484"/>
    </source>
</evidence>
<comment type="similarity">
    <text evidence="1">Belongs to the short-chain dehydrogenases/reductases (SDR) family.</text>
</comment>
<evidence type="ECO:0000313" key="4">
    <source>
        <dbReference type="Proteomes" id="UP000886891"/>
    </source>
</evidence>
<reference evidence="3" key="2">
    <citation type="journal article" date="2021" name="PeerJ">
        <title>Extensive microbial diversity within the chicken gut microbiome revealed by metagenomics and culture.</title>
        <authorList>
            <person name="Gilroy R."/>
            <person name="Ravi A."/>
            <person name="Getino M."/>
            <person name="Pursley I."/>
            <person name="Horton D.L."/>
            <person name="Alikhan N.F."/>
            <person name="Baker D."/>
            <person name="Gharbi K."/>
            <person name="Hall N."/>
            <person name="Watson M."/>
            <person name="Adriaenssens E.M."/>
            <person name="Foster-Nyarko E."/>
            <person name="Jarju S."/>
            <person name="Secka A."/>
            <person name="Antonio M."/>
            <person name="Oren A."/>
            <person name="Chaudhuri R.R."/>
            <person name="La Ragione R."/>
            <person name="Hildebrand F."/>
            <person name="Pallen M.J."/>
        </authorList>
    </citation>
    <scope>NUCLEOTIDE SEQUENCE</scope>
    <source>
        <strain evidence="3">23406</strain>
    </source>
</reference>
<dbReference type="PANTHER" id="PTHR42760:SF133">
    <property type="entry name" value="3-OXOACYL-[ACYL-CARRIER-PROTEIN] REDUCTASE"/>
    <property type="match status" value="1"/>
</dbReference>
<keyword evidence="2" id="KW-0560">Oxidoreductase</keyword>
<evidence type="ECO:0000256" key="2">
    <source>
        <dbReference type="ARBA" id="ARBA00023002"/>
    </source>
</evidence>
<dbReference type="InterPro" id="IPR020904">
    <property type="entry name" value="Sc_DH/Rdtase_CS"/>
</dbReference>
<dbReference type="InterPro" id="IPR036291">
    <property type="entry name" value="NAD(P)-bd_dom_sf"/>
</dbReference>
<dbReference type="Pfam" id="PF13561">
    <property type="entry name" value="adh_short_C2"/>
    <property type="match status" value="1"/>
</dbReference>
<protein>
    <submittedName>
        <fullName evidence="3">SDR family oxidoreductase</fullName>
    </submittedName>
</protein>
<dbReference type="CDD" id="cd05233">
    <property type="entry name" value="SDR_c"/>
    <property type="match status" value="1"/>
</dbReference>
<accession>A0A9D1SXG3</accession>
<dbReference type="EMBL" id="DVOH01000047">
    <property type="protein sequence ID" value="HIV00653.1"/>
    <property type="molecule type" value="Genomic_DNA"/>
</dbReference>
<comment type="caution">
    <text evidence="3">The sequence shown here is derived from an EMBL/GenBank/DDBJ whole genome shotgun (WGS) entry which is preliminary data.</text>
</comment>
<evidence type="ECO:0000313" key="3">
    <source>
        <dbReference type="EMBL" id="HIV00653.1"/>
    </source>
</evidence>
<name>A0A9D1SXG3_9FIRM</name>
<dbReference type="Gene3D" id="3.40.50.720">
    <property type="entry name" value="NAD(P)-binding Rossmann-like Domain"/>
    <property type="match status" value="2"/>
</dbReference>
<dbReference type="GO" id="GO:0016616">
    <property type="term" value="F:oxidoreductase activity, acting on the CH-OH group of donors, NAD or NADP as acceptor"/>
    <property type="evidence" value="ECO:0007669"/>
    <property type="project" value="TreeGrafter"/>
</dbReference>
<dbReference type="Proteomes" id="UP000886891">
    <property type="component" value="Unassembled WGS sequence"/>
</dbReference>
<dbReference type="InterPro" id="IPR002347">
    <property type="entry name" value="SDR_fam"/>
</dbReference>
<dbReference type="AlphaFoldDB" id="A0A9D1SXG3"/>
<dbReference type="PANTHER" id="PTHR42760">
    <property type="entry name" value="SHORT-CHAIN DEHYDROGENASES/REDUCTASES FAMILY MEMBER"/>
    <property type="match status" value="1"/>
</dbReference>
<reference evidence="3" key="1">
    <citation type="submission" date="2020-10" db="EMBL/GenBank/DDBJ databases">
        <authorList>
            <person name="Gilroy R."/>
        </authorList>
    </citation>
    <scope>NUCLEOTIDE SEQUENCE</scope>
    <source>
        <strain evidence="3">23406</strain>
    </source>
</reference>
<sequence length="215" mass="23312">MKVVVTGTSCGIGKAIALRFLSQGHRVIGLDRLPPSIADENYDHYVTDILTGDLPELEGVEILVNNAGVQNEGNDIDVNLKGTIRVTERYAFQNAVKSVLFIASASARTGAEFPEYAASKGGMVAYMKNVALRLAPYGATANSLSPGGVLTALNDHVIRDPALWERIMAETLLPKWATPEEIAEWAYFVTVVNRSMTAQDLLIDNGEDAKATFVW</sequence>
<dbReference type="PRINTS" id="PR00080">
    <property type="entry name" value="SDRFAMILY"/>
</dbReference>
<dbReference type="SUPFAM" id="SSF51735">
    <property type="entry name" value="NAD(P)-binding Rossmann-fold domains"/>
    <property type="match status" value="1"/>
</dbReference>
<dbReference type="PROSITE" id="PS00061">
    <property type="entry name" value="ADH_SHORT"/>
    <property type="match status" value="1"/>
</dbReference>
<proteinExistence type="inferred from homology"/>
<organism evidence="3 4">
    <name type="scientific">Candidatus Stercoripulliclostridium merdipullorum</name>
    <dbReference type="NCBI Taxonomy" id="2840952"/>
    <lineage>
        <taxon>Bacteria</taxon>
        <taxon>Bacillati</taxon>
        <taxon>Bacillota</taxon>
        <taxon>Clostridia</taxon>
        <taxon>Eubacteriales</taxon>
        <taxon>Candidatus Stercoripulliclostridium</taxon>
    </lineage>
</organism>
<gene>
    <name evidence="3" type="ORF">IAB14_06045</name>
</gene>